<keyword evidence="8" id="KW-0732">Signal</keyword>
<feature type="transmembrane region" description="Helical" evidence="7">
    <location>
        <begin position="917"/>
        <end position="936"/>
    </location>
</feature>
<feature type="transmembrane region" description="Helical" evidence="7">
    <location>
        <begin position="743"/>
        <end position="766"/>
    </location>
</feature>
<feature type="transmembrane region" description="Helical" evidence="7">
    <location>
        <begin position="383"/>
        <end position="403"/>
    </location>
</feature>
<feature type="transmembrane region" description="Helical" evidence="7">
    <location>
        <begin position="523"/>
        <end position="540"/>
    </location>
</feature>
<comment type="subcellular location">
    <subcellularLocation>
        <location evidence="1">Membrane</location>
        <topology evidence="1">Multi-pass membrane protein</topology>
    </subcellularLocation>
</comment>
<feature type="transmembrane region" description="Helical" evidence="7">
    <location>
        <begin position="546"/>
        <end position="565"/>
    </location>
</feature>
<dbReference type="AlphaFoldDB" id="A0A813SWM7"/>
<feature type="transmembrane region" description="Helical" evidence="7">
    <location>
        <begin position="1058"/>
        <end position="1079"/>
    </location>
</feature>
<sequence>MLCRQRFMLVLVTVLFNSLAYAQRKTSLRSPLSCFKCTHHDKPQEMKEAACMKKFDPSKYTQEECVSENGPGKCLKSYAKTEARTKKQIEDDERSLTIRKCVSQGELEYLKNVRNIDTSDGCHTIRSTKTKHKTTAVYQNPAEPARTPLYHHTPPDNRSRRKFLTNSEKSVIDVNSNGGNDLPENFQATFKRVQPKEPPQRHNSRNAPHKRLSIQRLHVNPTIESTTIIADASMQDRPTAIGNKHPFVRPSQQVDNRPVEITAPAVQPPKPNRVKPTSTATVTHQTDPRQVRKPVKVLDYVDKMPGDYRAVNGQNSTQKTVVVVDRRPREVVQSHVEPLILMADQEDLHNNNDSQAHTFGSSFLNLPPVNRSPRHDRQTFRTAFVHSAAILFILCCGGCAILAYQVLEPFLRSILWSVLAGAFLFPLKNHLTFHAREYLRQLDTDSHVLLYGLFILLPLRTLDRTIESIGPLCFRNWRGLLFVALFTIIKLLLQSEVLYGWDVGIFSLIINGFVFFVHKCDSVWITTLVIAYLIAVIMVYDSSPLIKSLLNIIAVPVWFILFIYLSQVLPVTYRWIVIILSIVLITVGFIVDSTEHLNRNVDQPNDTNDQPSRAFIFAWIRSYFATRQTADQSPTTALSSAVSAPYFTFVLWSLVAIKVYRFYGYLISILLFVVIYKIIKFLLIKTYDYLIRQESVQYVIQQAILFLQVRRDVLTPSPLSGLVRCLIKGDKKVNYGLQESIDYLVSAFMIVTLLVSALLGTILLLIQIHHESIHMVRVTSNLINETITLHQSFQYMLPDKEHVGQLMDSAVNNFYFVGRNWITKQINVLDQNHSLNAKLEEEILQLWDRMYSYMMNTSTILSPNENRSAILYSPSNHTLIVPNVLSQMQTNFDFHLHDAYRLIRDNLGLLRTVLDSIWTNTTLVLTLLSTIVSLLFTGGFALFNFLVSFFVFVTLLFYLLSHSDQPIYRPTEWLNNTLAIGERGLGKAVNDAVTSVFIASLKIAAFYGLYTYVLHTAVSSNLVFLPAVIASICAVILKSYWAALPGCLDLWLVQQRPIVALVLLLGQIAPTYVVDTAIYSEVKGGGHQYLTALAIAGGVYYRGIEGALIGPIVLCCLLVGVKLYNETMATTASSTHEQDPSTP</sequence>
<evidence type="ECO:0000256" key="5">
    <source>
        <dbReference type="ARBA" id="ARBA00023136"/>
    </source>
</evidence>
<reference evidence="9" key="1">
    <citation type="submission" date="2021-02" db="EMBL/GenBank/DDBJ databases">
        <authorList>
            <person name="Nowell W R."/>
        </authorList>
    </citation>
    <scope>NUCLEOTIDE SEQUENCE</scope>
</reference>
<evidence type="ECO:0000256" key="2">
    <source>
        <dbReference type="ARBA" id="ARBA00009773"/>
    </source>
</evidence>
<evidence type="ECO:0000256" key="6">
    <source>
        <dbReference type="SAM" id="MobiDB-lite"/>
    </source>
</evidence>
<accession>A0A813SWM7</accession>
<comment type="similarity">
    <text evidence="2">Belongs to the autoinducer-2 exporter (AI-2E) (TC 2.A.86) family.</text>
</comment>
<feature type="transmembrane region" description="Helical" evidence="7">
    <location>
        <begin position="637"/>
        <end position="655"/>
    </location>
</feature>
<protein>
    <submittedName>
        <fullName evidence="9">Uncharacterized protein</fullName>
    </submittedName>
</protein>
<dbReference type="Proteomes" id="UP000663828">
    <property type="component" value="Unassembled WGS sequence"/>
</dbReference>
<proteinExistence type="inferred from homology"/>
<keyword evidence="3 7" id="KW-0812">Transmembrane</keyword>
<feature type="transmembrane region" description="Helical" evidence="7">
    <location>
        <begin position="942"/>
        <end position="960"/>
    </location>
</feature>
<keyword evidence="10" id="KW-1185">Reference proteome</keyword>
<dbReference type="EMBL" id="CAJNOR010000120">
    <property type="protein sequence ID" value="CAF0805692.1"/>
    <property type="molecule type" value="Genomic_DNA"/>
</dbReference>
<feature type="region of interest" description="Disordered" evidence="6">
    <location>
        <begin position="263"/>
        <end position="290"/>
    </location>
</feature>
<feature type="transmembrane region" description="Helical" evidence="7">
    <location>
        <begin position="1018"/>
        <end position="1037"/>
    </location>
</feature>
<feature type="transmembrane region" description="Helical" evidence="7">
    <location>
        <begin position="475"/>
        <end position="493"/>
    </location>
</feature>
<gene>
    <name evidence="9" type="ORF">XAT740_LOCUS3204</name>
</gene>
<feature type="transmembrane region" description="Helical" evidence="7">
    <location>
        <begin position="992"/>
        <end position="1012"/>
    </location>
</feature>
<organism evidence="9 10">
    <name type="scientific">Adineta ricciae</name>
    <name type="common">Rotifer</name>
    <dbReference type="NCBI Taxonomy" id="249248"/>
    <lineage>
        <taxon>Eukaryota</taxon>
        <taxon>Metazoa</taxon>
        <taxon>Spiralia</taxon>
        <taxon>Gnathifera</taxon>
        <taxon>Rotifera</taxon>
        <taxon>Eurotatoria</taxon>
        <taxon>Bdelloidea</taxon>
        <taxon>Adinetida</taxon>
        <taxon>Adinetidae</taxon>
        <taxon>Adineta</taxon>
    </lineage>
</organism>
<feature type="transmembrane region" description="Helical" evidence="7">
    <location>
        <begin position="499"/>
        <end position="516"/>
    </location>
</feature>
<evidence type="ECO:0000256" key="4">
    <source>
        <dbReference type="ARBA" id="ARBA00022989"/>
    </source>
</evidence>
<dbReference type="PANTHER" id="PTHR21716">
    <property type="entry name" value="TRANSMEMBRANE PROTEIN"/>
    <property type="match status" value="1"/>
</dbReference>
<evidence type="ECO:0000256" key="1">
    <source>
        <dbReference type="ARBA" id="ARBA00004141"/>
    </source>
</evidence>
<keyword evidence="5 7" id="KW-0472">Membrane</keyword>
<evidence type="ECO:0000256" key="3">
    <source>
        <dbReference type="ARBA" id="ARBA00022692"/>
    </source>
</evidence>
<feature type="transmembrane region" description="Helical" evidence="7">
    <location>
        <begin position="410"/>
        <end position="427"/>
    </location>
</feature>
<feature type="signal peptide" evidence="8">
    <location>
        <begin position="1"/>
        <end position="22"/>
    </location>
</feature>
<dbReference type="GO" id="GO:0016020">
    <property type="term" value="C:membrane"/>
    <property type="evidence" value="ECO:0007669"/>
    <property type="project" value="UniProtKB-SubCell"/>
</dbReference>
<dbReference type="InterPro" id="IPR002549">
    <property type="entry name" value="AI-2E-like"/>
</dbReference>
<feature type="compositionally biased region" description="Polar residues" evidence="6">
    <location>
        <begin position="275"/>
        <end position="285"/>
    </location>
</feature>
<comment type="caution">
    <text evidence="9">The sequence shown here is derived from an EMBL/GenBank/DDBJ whole genome shotgun (WGS) entry which is preliminary data.</text>
</comment>
<feature type="transmembrane region" description="Helical" evidence="7">
    <location>
        <begin position="662"/>
        <end position="679"/>
    </location>
</feature>
<keyword evidence="4 7" id="KW-1133">Transmembrane helix</keyword>
<evidence type="ECO:0000256" key="7">
    <source>
        <dbReference type="SAM" id="Phobius"/>
    </source>
</evidence>
<feature type="transmembrane region" description="Helical" evidence="7">
    <location>
        <begin position="572"/>
        <end position="591"/>
    </location>
</feature>
<evidence type="ECO:0000313" key="10">
    <source>
        <dbReference type="Proteomes" id="UP000663828"/>
    </source>
</evidence>
<feature type="chain" id="PRO_5032400815" evidence="8">
    <location>
        <begin position="23"/>
        <end position="1143"/>
    </location>
</feature>
<dbReference type="PANTHER" id="PTHR21716:SF4">
    <property type="entry name" value="TRANSMEMBRANE PROTEIN 245"/>
    <property type="match status" value="1"/>
</dbReference>
<evidence type="ECO:0000256" key="8">
    <source>
        <dbReference type="SAM" id="SignalP"/>
    </source>
</evidence>
<name>A0A813SWM7_ADIRI</name>
<evidence type="ECO:0000313" key="9">
    <source>
        <dbReference type="EMBL" id="CAF0805692.1"/>
    </source>
</evidence>
<feature type="transmembrane region" description="Helical" evidence="7">
    <location>
        <begin position="1099"/>
        <end position="1121"/>
    </location>
</feature>